<gene>
    <name evidence="2" type="ORF">SAMN02983006_02623</name>
</gene>
<name>A0A1I4MJ02_9FIRM</name>
<evidence type="ECO:0000256" key="1">
    <source>
        <dbReference type="SAM" id="Phobius"/>
    </source>
</evidence>
<dbReference type="AlphaFoldDB" id="A0A1I4MJ02"/>
<evidence type="ECO:0000313" key="2">
    <source>
        <dbReference type="EMBL" id="SFM03234.1"/>
    </source>
</evidence>
<reference evidence="2 3" key="1">
    <citation type="submission" date="2016-10" db="EMBL/GenBank/DDBJ databases">
        <authorList>
            <person name="de Groot N.N."/>
        </authorList>
    </citation>
    <scope>NUCLEOTIDE SEQUENCE [LARGE SCALE GENOMIC DNA]</scope>
    <source>
        <strain evidence="2 3">ATCC 51327</strain>
    </source>
</reference>
<dbReference type="InterPro" id="IPR007313">
    <property type="entry name" value="FxsA"/>
</dbReference>
<dbReference type="GO" id="GO:0016020">
    <property type="term" value="C:membrane"/>
    <property type="evidence" value="ECO:0007669"/>
    <property type="project" value="InterPro"/>
</dbReference>
<sequence length="159" mass="17935">MFFKLLALFIIVPLVELFLILQVGKFIGIMPTILIIVFTGTAGITIARRQGYQVINNIRTNLNQGKVPTDDLISAFLILVGGLTLLTPGFLTDVTGFLLILPGPRRIIASFVKKYFIKYLGNSKLNINYQDSNRTNYQEQNYQNDDFIDIEAEEVKSDD</sequence>
<feature type="transmembrane region" description="Helical" evidence="1">
    <location>
        <begin position="6"/>
        <end position="24"/>
    </location>
</feature>
<feature type="transmembrane region" description="Helical" evidence="1">
    <location>
        <begin position="31"/>
        <end position="52"/>
    </location>
</feature>
<dbReference type="RefSeq" id="WP_089862616.1">
    <property type="nucleotide sequence ID" value="NZ_FOTI01000055.1"/>
</dbReference>
<keyword evidence="1" id="KW-1133">Transmembrane helix</keyword>
<keyword evidence="1" id="KW-0812">Transmembrane</keyword>
<dbReference type="STRING" id="29563.SAMN02983006_02623"/>
<keyword evidence="3" id="KW-1185">Reference proteome</keyword>
<dbReference type="Pfam" id="PF04186">
    <property type="entry name" value="FxsA"/>
    <property type="match status" value="1"/>
</dbReference>
<dbReference type="PANTHER" id="PTHR35335:SF1">
    <property type="entry name" value="UPF0716 PROTEIN FXSA"/>
    <property type="match status" value="1"/>
</dbReference>
<dbReference type="PANTHER" id="PTHR35335">
    <property type="entry name" value="UPF0716 PROTEIN FXSA"/>
    <property type="match status" value="1"/>
</dbReference>
<dbReference type="EMBL" id="FOTI01000055">
    <property type="protein sequence ID" value="SFM03234.1"/>
    <property type="molecule type" value="Genomic_DNA"/>
</dbReference>
<dbReference type="Proteomes" id="UP000199006">
    <property type="component" value="Unassembled WGS sequence"/>
</dbReference>
<evidence type="ECO:0000313" key="3">
    <source>
        <dbReference type="Proteomes" id="UP000199006"/>
    </source>
</evidence>
<feature type="transmembrane region" description="Helical" evidence="1">
    <location>
        <begin position="72"/>
        <end position="101"/>
    </location>
</feature>
<proteinExistence type="predicted"/>
<accession>A0A1I4MJ02</accession>
<keyword evidence="1" id="KW-0472">Membrane</keyword>
<organism evidence="2 3">
    <name type="scientific">Halanaerobium salsuginis</name>
    <dbReference type="NCBI Taxonomy" id="29563"/>
    <lineage>
        <taxon>Bacteria</taxon>
        <taxon>Bacillati</taxon>
        <taxon>Bacillota</taxon>
        <taxon>Clostridia</taxon>
        <taxon>Halanaerobiales</taxon>
        <taxon>Halanaerobiaceae</taxon>
        <taxon>Halanaerobium</taxon>
    </lineage>
</organism>
<dbReference type="OrthoDB" id="9792788at2"/>
<dbReference type="NCBIfam" id="NF008528">
    <property type="entry name" value="PRK11463.1-2"/>
    <property type="match status" value="1"/>
</dbReference>
<protein>
    <submittedName>
        <fullName evidence="2">UPF0716 protein FxsA</fullName>
    </submittedName>
</protein>